<feature type="non-terminal residue" evidence="17">
    <location>
        <position position="69"/>
    </location>
</feature>
<dbReference type="GO" id="GO:0047091">
    <property type="term" value="F:L-lysine 6-monooxygenase (NADPH) activity"/>
    <property type="evidence" value="ECO:0007669"/>
    <property type="project" value="UniProtKB-EC"/>
</dbReference>
<dbReference type="RefSeq" id="WP_141760840.1">
    <property type="nucleotide sequence ID" value="NZ_LJGZ01000098.1"/>
</dbReference>
<evidence type="ECO:0000256" key="16">
    <source>
        <dbReference type="SAM" id="MobiDB-lite"/>
    </source>
</evidence>
<comment type="caution">
    <text evidence="17">The sequence shown here is derived from an EMBL/GenBank/DDBJ whole genome shotgun (WGS) entry which is preliminary data.</text>
</comment>
<keyword evidence="8" id="KW-0521">NADP</keyword>
<evidence type="ECO:0000313" key="18">
    <source>
        <dbReference type="Proteomes" id="UP000175971"/>
    </source>
</evidence>
<evidence type="ECO:0000256" key="12">
    <source>
        <dbReference type="ARBA" id="ARBA00031158"/>
    </source>
</evidence>
<organism evidence="17 18">
    <name type="scientific">Streptomyces nanshensis</name>
    <dbReference type="NCBI Taxonomy" id="518642"/>
    <lineage>
        <taxon>Bacteria</taxon>
        <taxon>Bacillati</taxon>
        <taxon>Actinomycetota</taxon>
        <taxon>Actinomycetes</taxon>
        <taxon>Kitasatosporales</taxon>
        <taxon>Streptomycetaceae</taxon>
        <taxon>Streptomyces</taxon>
    </lineage>
</organism>
<keyword evidence="6" id="KW-0285">Flavoprotein</keyword>
<dbReference type="EC" id="1.14.13.59" evidence="4"/>
<evidence type="ECO:0000313" key="17">
    <source>
        <dbReference type="EMBL" id="OEV17223.1"/>
    </source>
</evidence>
<reference evidence="17 18" key="1">
    <citation type="journal article" date="2016" name="Front. Microbiol.">
        <title>Comparative Genomics Analysis of Streptomyces Species Reveals Their Adaptation to the Marine Environment and Their Diversity at the Genomic Level.</title>
        <authorList>
            <person name="Tian X."/>
            <person name="Zhang Z."/>
            <person name="Yang T."/>
            <person name="Chen M."/>
            <person name="Li J."/>
            <person name="Chen F."/>
            <person name="Yang J."/>
            <person name="Li W."/>
            <person name="Zhang B."/>
            <person name="Zhang Z."/>
            <person name="Wu J."/>
            <person name="Zhang C."/>
            <person name="Long L."/>
            <person name="Xiao J."/>
        </authorList>
    </citation>
    <scope>NUCLEOTIDE SEQUENCE [LARGE SCALE GENOMIC DNA]</scope>
    <source>
        <strain evidence="17 18">SCSIO M10372</strain>
    </source>
</reference>
<gene>
    <name evidence="17" type="ORF">AN221_27200</name>
</gene>
<dbReference type="Gene3D" id="3.50.50.60">
    <property type="entry name" value="FAD/NAD(P)-binding domain"/>
    <property type="match status" value="1"/>
</dbReference>
<dbReference type="InterPro" id="IPR036188">
    <property type="entry name" value="FAD/NAD-bd_sf"/>
</dbReference>
<evidence type="ECO:0000256" key="4">
    <source>
        <dbReference type="ARBA" id="ARBA00013076"/>
    </source>
</evidence>
<keyword evidence="7" id="KW-0274">FAD</keyword>
<feature type="compositionally biased region" description="Low complexity" evidence="16">
    <location>
        <begin position="20"/>
        <end position="32"/>
    </location>
</feature>
<evidence type="ECO:0000256" key="13">
    <source>
        <dbReference type="ARBA" id="ARBA00032493"/>
    </source>
</evidence>
<keyword evidence="10" id="KW-0503">Monooxygenase</keyword>
<evidence type="ECO:0000256" key="14">
    <source>
        <dbReference type="ARBA" id="ARBA00032738"/>
    </source>
</evidence>
<keyword evidence="18" id="KW-1185">Reference proteome</keyword>
<feature type="region of interest" description="Disordered" evidence="16">
    <location>
        <begin position="1"/>
        <end position="45"/>
    </location>
</feature>
<comment type="pathway">
    <text evidence="2">Siderophore biosynthesis.</text>
</comment>
<comment type="cofactor">
    <cofactor evidence="1">
        <name>FAD</name>
        <dbReference type="ChEBI" id="CHEBI:57692"/>
    </cofactor>
</comment>
<evidence type="ECO:0000256" key="10">
    <source>
        <dbReference type="ARBA" id="ARBA00023033"/>
    </source>
</evidence>
<dbReference type="Pfam" id="PF13434">
    <property type="entry name" value="Lys_Orn_oxgnase"/>
    <property type="match status" value="1"/>
</dbReference>
<evidence type="ECO:0000256" key="9">
    <source>
        <dbReference type="ARBA" id="ARBA00023002"/>
    </source>
</evidence>
<dbReference type="AlphaFoldDB" id="A0A1E7LMT2"/>
<evidence type="ECO:0000256" key="7">
    <source>
        <dbReference type="ARBA" id="ARBA00022827"/>
    </source>
</evidence>
<accession>A0A1E7LMT2</accession>
<evidence type="ECO:0000256" key="2">
    <source>
        <dbReference type="ARBA" id="ARBA00004924"/>
    </source>
</evidence>
<evidence type="ECO:0000256" key="1">
    <source>
        <dbReference type="ARBA" id="ARBA00001974"/>
    </source>
</evidence>
<protein>
    <recommendedName>
        <fullName evidence="5">L-lysine N6-monooxygenase MbtG</fullName>
        <ecNumber evidence="4">1.14.13.59</ecNumber>
    </recommendedName>
    <alternativeName>
        <fullName evidence="14">Lysine 6-N-hydroxylase</fullName>
    </alternativeName>
    <alternativeName>
        <fullName evidence="13">Lysine N6-hydroxylase</fullName>
    </alternativeName>
    <alternativeName>
        <fullName evidence="11">Lysine-N-oxygenase</fullName>
    </alternativeName>
    <alternativeName>
        <fullName evidence="12">Mycobactin synthase protein G</fullName>
    </alternativeName>
</protein>
<sequence>MTDRPAPVTGHPAPAHDRPTPTTDRPATGRTTPEPDRPHDLVGIGIGPFNLSLAALAHNIPAAPDDPRP</sequence>
<dbReference type="EMBL" id="LJGZ01000098">
    <property type="protein sequence ID" value="OEV17223.1"/>
    <property type="molecule type" value="Genomic_DNA"/>
</dbReference>
<name>A0A1E7LMT2_9ACTN</name>
<evidence type="ECO:0000256" key="15">
    <source>
        <dbReference type="ARBA" id="ARBA00048407"/>
    </source>
</evidence>
<dbReference type="InterPro" id="IPR025700">
    <property type="entry name" value="Lys/Orn_oxygenase"/>
</dbReference>
<comment type="similarity">
    <text evidence="3">Belongs to the lysine N(6)-hydroxylase/L-ornithine N(5)-oxygenase family.</text>
</comment>
<evidence type="ECO:0000256" key="3">
    <source>
        <dbReference type="ARBA" id="ARBA00007588"/>
    </source>
</evidence>
<evidence type="ECO:0000256" key="6">
    <source>
        <dbReference type="ARBA" id="ARBA00022630"/>
    </source>
</evidence>
<keyword evidence="9" id="KW-0560">Oxidoreductase</keyword>
<evidence type="ECO:0000256" key="8">
    <source>
        <dbReference type="ARBA" id="ARBA00022857"/>
    </source>
</evidence>
<evidence type="ECO:0000256" key="5">
    <source>
        <dbReference type="ARBA" id="ARBA00016406"/>
    </source>
</evidence>
<proteinExistence type="inferred from homology"/>
<dbReference type="Proteomes" id="UP000175971">
    <property type="component" value="Unassembled WGS sequence"/>
</dbReference>
<comment type="catalytic activity">
    <reaction evidence="15">
        <text>L-lysine + NADPH + O2 = N(6)-hydroxy-L-lysine + NADP(+) + H2O</text>
        <dbReference type="Rhea" id="RHEA:23228"/>
        <dbReference type="ChEBI" id="CHEBI:15377"/>
        <dbReference type="ChEBI" id="CHEBI:15379"/>
        <dbReference type="ChEBI" id="CHEBI:32551"/>
        <dbReference type="ChEBI" id="CHEBI:57783"/>
        <dbReference type="ChEBI" id="CHEBI:57820"/>
        <dbReference type="ChEBI" id="CHEBI:58349"/>
        <dbReference type="EC" id="1.14.13.59"/>
    </reaction>
</comment>
<evidence type="ECO:0000256" key="11">
    <source>
        <dbReference type="ARBA" id="ARBA00029939"/>
    </source>
</evidence>